<dbReference type="CDD" id="cd20557">
    <property type="entry name" value="CYCLIN_ScPCL1-like"/>
    <property type="match status" value="1"/>
</dbReference>
<dbReference type="Gene3D" id="1.10.472.10">
    <property type="entry name" value="Cyclin-like"/>
    <property type="match status" value="1"/>
</dbReference>
<dbReference type="GO" id="GO:0000307">
    <property type="term" value="C:cyclin-dependent protein kinase holoenzyme complex"/>
    <property type="evidence" value="ECO:0007669"/>
    <property type="project" value="UniProtKB-ARBA"/>
</dbReference>
<keyword evidence="4" id="KW-1185">Reference proteome</keyword>
<dbReference type="PANTHER" id="PTHR15615">
    <property type="match status" value="1"/>
</dbReference>
<evidence type="ECO:0000259" key="2">
    <source>
        <dbReference type="Pfam" id="PF00134"/>
    </source>
</evidence>
<protein>
    <submittedName>
        <fullName evidence="3">PCL5</fullName>
    </submittedName>
</protein>
<sequence>MQSPVSPATACKNQQQEEAIQVQQTSKVFDLLTPPNTSSSTTETENSSSSVPTPLSPTASAPNHHDYYHPAHLSKAQFNSILVNSATNLLKILYSKQQHNCDTKQIKQFIIEILKRSKTSIQSLQLACFYIYKLIKITTSSGSVTPLPIKCQHLFLGLVIIASKFNQDYNYSFKSWCKIVGLSEETKNIQHLRDIEVQILKVLNYELGLMGDKYENWCNILFIFGYDFIKYQIIKKKSQSPSYSESDAILSNDLIWDLDLGSYSFKLTKWLQFFQDLDIDNLKIVKIRFESYFKQQVNGKVFIVVEQAQSSKKRCRDGEDITVALFDNIKKIKV</sequence>
<dbReference type="RefSeq" id="XP_067546911.1">
    <property type="nucleotide sequence ID" value="XM_067694607.1"/>
</dbReference>
<dbReference type="AlphaFoldDB" id="A0A8H7ZE64"/>
<feature type="region of interest" description="Disordered" evidence="1">
    <location>
        <begin position="25"/>
        <end position="66"/>
    </location>
</feature>
<dbReference type="PANTHER" id="PTHR15615:SF36">
    <property type="entry name" value="PHO85 CYCLIN-5"/>
    <property type="match status" value="1"/>
</dbReference>
<dbReference type="GeneID" id="93654060"/>
<dbReference type="Proteomes" id="UP000669133">
    <property type="component" value="Unassembled WGS sequence"/>
</dbReference>
<reference evidence="3 4" key="1">
    <citation type="submission" date="2020-12" db="EMBL/GenBank/DDBJ databases">
        <title>Effect of drift, selection, and recombination on the evolution of hybrid genomes in Candida yeast pathogens.</title>
        <authorList>
            <person name="Mixao V."/>
            <person name="Ksiezopolska E."/>
            <person name="Saus E."/>
            <person name="Boekhout T."/>
            <person name="Gacser A."/>
            <person name="Gabaldon T."/>
        </authorList>
    </citation>
    <scope>NUCLEOTIDE SEQUENCE [LARGE SCALE GENOMIC DNA]</scope>
    <source>
        <strain evidence="3 4">BP57</strain>
    </source>
</reference>
<dbReference type="Pfam" id="PF00134">
    <property type="entry name" value="Cyclin_N"/>
    <property type="match status" value="1"/>
</dbReference>
<dbReference type="InterPro" id="IPR006671">
    <property type="entry name" value="Cyclin_N"/>
</dbReference>
<name>A0A8H7ZE64_9ASCO</name>
<evidence type="ECO:0000256" key="1">
    <source>
        <dbReference type="SAM" id="MobiDB-lite"/>
    </source>
</evidence>
<proteinExistence type="predicted"/>
<dbReference type="InterPro" id="IPR013922">
    <property type="entry name" value="Cyclin_PHO80-like"/>
</dbReference>
<dbReference type="GO" id="GO:0016538">
    <property type="term" value="F:cyclin-dependent protein serine/threonine kinase regulator activity"/>
    <property type="evidence" value="ECO:0007669"/>
    <property type="project" value="TreeGrafter"/>
</dbReference>
<dbReference type="OrthoDB" id="286814at2759"/>
<gene>
    <name evidence="3" type="ORF">I9W82_005431</name>
</gene>
<evidence type="ECO:0000313" key="3">
    <source>
        <dbReference type="EMBL" id="KAG5417795.1"/>
    </source>
</evidence>
<dbReference type="InterPro" id="IPR036915">
    <property type="entry name" value="Cyclin-like_sf"/>
</dbReference>
<dbReference type="EMBL" id="JAEOAQ010000007">
    <property type="protein sequence ID" value="KAG5417795.1"/>
    <property type="molecule type" value="Genomic_DNA"/>
</dbReference>
<organism evidence="3 4">
    <name type="scientific">Candida metapsilosis</name>
    <dbReference type="NCBI Taxonomy" id="273372"/>
    <lineage>
        <taxon>Eukaryota</taxon>
        <taxon>Fungi</taxon>
        <taxon>Dikarya</taxon>
        <taxon>Ascomycota</taxon>
        <taxon>Saccharomycotina</taxon>
        <taxon>Pichiomycetes</taxon>
        <taxon>Debaryomycetaceae</taxon>
        <taxon>Candida/Lodderomyces clade</taxon>
        <taxon>Candida</taxon>
    </lineage>
</organism>
<feature type="domain" description="Cyclin N-terminal" evidence="2">
    <location>
        <begin position="104"/>
        <end position="207"/>
    </location>
</feature>
<accession>A0A8H7ZE64</accession>
<dbReference type="GO" id="GO:0005634">
    <property type="term" value="C:nucleus"/>
    <property type="evidence" value="ECO:0007669"/>
    <property type="project" value="TreeGrafter"/>
</dbReference>
<feature type="compositionally biased region" description="Low complexity" evidence="1">
    <location>
        <begin position="33"/>
        <end position="62"/>
    </location>
</feature>
<dbReference type="GO" id="GO:0019901">
    <property type="term" value="F:protein kinase binding"/>
    <property type="evidence" value="ECO:0007669"/>
    <property type="project" value="InterPro"/>
</dbReference>
<evidence type="ECO:0000313" key="4">
    <source>
        <dbReference type="Proteomes" id="UP000669133"/>
    </source>
</evidence>
<comment type="caution">
    <text evidence="3">The sequence shown here is derived from an EMBL/GenBank/DDBJ whole genome shotgun (WGS) entry which is preliminary data.</text>
</comment>
<dbReference type="SUPFAM" id="SSF47954">
    <property type="entry name" value="Cyclin-like"/>
    <property type="match status" value="1"/>
</dbReference>